<name>A0AA88YFL8_PINIB</name>
<evidence type="ECO:0000313" key="3">
    <source>
        <dbReference type="Proteomes" id="UP001186944"/>
    </source>
</evidence>
<sequence length="871" mass="100370">MQLGKMASESKKRRGPYKQRKKYECDSESEEEIRVSYVGENKEIHRPLQFETDTDSSEEETILFEDQVVNNQTSSDNESVSNEEIRSILEETPLHVTLNENDLTERHVFSGDSDISDTDCPSDSESEEHLQSDSEAYPDNEPLYPGAKLNVGAFMLLLATFVTRYNLPGDAIENFLRIIALVLPAEHALKTTLYSYKKYFRNLKNPLIKHFYCSYCYNVLPCSNTTECDKCKKRLPKENNYFIDISLKNQLCALFSIENFYSRLQERFKLLSSNNIFRDVIDGSLYRTLVQNNGPLSNPDNISFTFNTDGAPVFKSSKTSIWPIYLMINELPYRMRIRKENMLLVGLWFGKLKPAMNTFLKPFLKSMEILNKGIELYSPERGTFTLRGWLLCGTADLPARSLLCNSVQYNGSYSCWKCTQRGETAQVGRGHTHVFPYIAENPKGPIRTGLSVINDAKEAIRNQQNKINPKTINGIKGPTWLECFPKFNIASGIAIDYMHGLLLGVQKLLLRLWFSTDFSGERFNHYGEISKVDKRLISIKPTLDISRLPRTIENELKYWKAKEFRSFLLYYGVPVLNGIIPRQYLYHYLNLVNASHILLKYGSTKEEVDNAEKMLFRFCRDFSYFYDAKFMTLNVHQLLHMADSVRELGPLYSHSCFPFEDKNGFVLKLIRGTQNIDDQIIGGISFVQKIPELRAYCIEKGSPEDDLYTELERSDTVKRGEKIGNDIFILGAVKLKELSGDEYYLIARHSCTHTDTFVCFNRLDFKGMLIYGLDYLRMSKRDNSVISWSFNNQTRFGQVKHFICADDKYFAFVYELVCKNYDTTSSILAVETSSDLQLVPVSDFIEQCMIVTISDTNQSYVCKFPNRIESD</sequence>
<feature type="region of interest" description="Disordered" evidence="1">
    <location>
        <begin position="1"/>
        <end position="31"/>
    </location>
</feature>
<dbReference type="PANTHER" id="PTHR46579">
    <property type="entry name" value="F5/8 TYPE C DOMAIN-CONTAINING PROTEIN-RELATED"/>
    <property type="match status" value="1"/>
</dbReference>
<evidence type="ECO:0008006" key="4">
    <source>
        <dbReference type="Google" id="ProtNLM"/>
    </source>
</evidence>
<feature type="compositionally biased region" description="Basic residues" evidence="1">
    <location>
        <begin position="11"/>
        <end position="21"/>
    </location>
</feature>
<dbReference type="InterPro" id="IPR004242">
    <property type="entry name" value="Transposase_21"/>
</dbReference>
<feature type="compositionally biased region" description="Acidic residues" evidence="1">
    <location>
        <begin position="114"/>
        <end position="126"/>
    </location>
</feature>
<dbReference type="Pfam" id="PF02992">
    <property type="entry name" value="Transposase_21"/>
    <property type="match status" value="1"/>
</dbReference>
<feature type="region of interest" description="Disordered" evidence="1">
    <location>
        <begin position="107"/>
        <end position="141"/>
    </location>
</feature>
<proteinExistence type="predicted"/>
<organism evidence="2 3">
    <name type="scientific">Pinctada imbricata</name>
    <name type="common">Atlantic pearl-oyster</name>
    <name type="synonym">Pinctada martensii</name>
    <dbReference type="NCBI Taxonomy" id="66713"/>
    <lineage>
        <taxon>Eukaryota</taxon>
        <taxon>Metazoa</taxon>
        <taxon>Spiralia</taxon>
        <taxon>Lophotrochozoa</taxon>
        <taxon>Mollusca</taxon>
        <taxon>Bivalvia</taxon>
        <taxon>Autobranchia</taxon>
        <taxon>Pteriomorphia</taxon>
        <taxon>Pterioida</taxon>
        <taxon>Pterioidea</taxon>
        <taxon>Pteriidae</taxon>
        <taxon>Pinctada</taxon>
    </lineage>
</organism>
<dbReference type="AlphaFoldDB" id="A0AA88YFL8"/>
<evidence type="ECO:0000256" key="1">
    <source>
        <dbReference type="SAM" id="MobiDB-lite"/>
    </source>
</evidence>
<gene>
    <name evidence="2" type="ORF">FSP39_019752</name>
</gene>
<protein>
    <recommendedName>
        <fullName evidence="4">Transposase domain-containing protein</fullName>
    </recommendedName>
</protein>
<accession>A0AA88YFL8</accession>
<reference evidence="2" key="1">
    <citation type="submission" date="2019-08" db="EMBL/GenBank/DDBJ databases">
        <title>The improved chromosome-level genome for the pearl oyster Pinctada fucata martensii using PacBio sequencing and Hi-C.</title>
        <authorList>
            <person name="Zheng Z."/>
        </authorList>
    </citation>
    <scope>NUCLEOTIDE SEQUENCE</scope>
    <source>
        <strain evidence="2">ZZ-2019</strain>
        <tissue evidence="2">Adductor muscle</tissue>
    </source>
</reference>
<evidence type="ECO:0000313" key="2">
    <source>
        <dbReference type="EMBL" id="KAK3098467.1"/>
    </source>
</evidence>
<dbReference type="Proteomes" id="UP001186944">
    <property type="component" value="Unassembled WGS sequence"/>
</dbReference>
<keyword evidence="3" id="KW-1185">Reference proteome</keyword>
<comment type="caution">
    <text evidence="2">The sequence shown here is derived from an EMBL/GenBank/DDBJ whole genome shotgun (WGS) entry which is preliminary data.</text>
</comment>
<dbReference type="EMBL" id="VSWD01000007">
    <property type="protein sequence ID" value="KAK3098467.1"/>
    <property type="molecule type" value="Genomic_DNA"/>
</dbReference>
<dbReference type="PANTHER" id="PTHR46579:SF1">
    <property type="entry name" value="F5_8 TYPE C DOMAIN-CONTAINING PROTEIN"/>
    <property type="match status" value="1"/>
</dbReference>